<name>A0A6G1KK62_9PLEO</name>
<gene>
    <name evidence="3" type="ORF">K504DRAFT_479060</name>
</gene>
<feature type="region of interest" description="Disordered" evidence="1">
    <location>
        <begin position="115"/>
        <end position="140"/>
    </location>
</feature>
<dbReference type="AlphaFoldDB" id="A0A6G1KK62"/>
<feature type="transmembrane region" description="Helical" evidence="2">
    <location>
        <begin position="35"/>
        <end position="61"/>
    </location>
</feature>
<keyword evidence="2" id="KW-1133">Transmembrane helix</keyword>
<keyword evidence="2" id="KW-0472">Membrane</keyword>
<feature type="compositionally biased region" description="Low complexity" evidence="1">
    <location>
        <begin position="116"/>
        <end position="126"/>
    </location>
</feature>
<evidence type="ECO:0000313" key="4">
    <source>
        <dbReference type="Proteomes" id="UP000799428"/>
    </source>
</evidence>
<dbReference type="Proteomes" id="UP000799428">
    <property type="component" value="Unassembled WGS sequence"/>
</dbReference>
<evidence type="ECO:0000313" key="3">
    <source>
        <dbReference type="EMBL" id="KAF2713180.1"/>
    </source>
</evidence>
<accession>A0A6G1KK62</accession>
<evidence type="ECO:0000256" key="1">
    <source>
        <dbReference type="SAM" id="MobiDB-lite"/>
    </source>
</evidence>
<feature type="non-terminal residue" evidence="3">
    <location>
        <position position="1"/>
    </location>
</feature>
<feature type="transmembrane region" description="Helical" evidence="2">
    <location>
        <begin position="73"/>
        <end position="94"/>
    </location>
</feature>
<protein>
    <submittedName>
        <fullName evidence="3">Uncharacterized protein</fullName>
    </submittedName>
</protein>
<evidence type="ECO:0000256" key="2">
    <source>
        <dbReference type="SAM" id="Phobius"/>
    </source>
</evidence>
<sequence length="166" mass="18422">YATAAQSTKHKAQSIHDGQACNFLHHRAFQLQSQYFFSIFCPVVFCTLCCCCCCCCCHSFTHSLNHSLTPRAARSNIVIIAGIFWPSAYFLNVARRLARTPFHKFRSVPYLPPSSPNANVAASAPPQRHSRPPPTSTDSPPIHCPLLECIHHSQKAYLANSPESLP</sequence>
<reference evidence="3" key="1">
    <citation type="journal article" date="2020" name="Stud. Mycol.">
        <title>101 Dothideomycetes genomes: a test case for predicting lifestyles and emergence of pathogens.</title>
        <authorList>
            <person name="Haridas S."/>
            <person name="Albert R."/>
            <person name="Binder M."/>
            <person name="Bloem J."/>
            <person name="Labutti K."/>
            <person name="Salamov A."/>
            <person name="Andreopoulos B."/>
            <person name="Baker S."/>
            <person name="Barry K."/>
            <person name="Bills G."/>
            <person name="Bluhm B."/>
            <person name="Cannon C."/>
            <person name="Castanera R."/>
            <person name="Culley D."/>
            <person name="Daum C."/>
            <person name="Ezra D."/>
            <person name="Gonzalez J."/>
            <person name="Henrissat B."/>
            <person name="Kuo A."/>
            <person name="Liang C."/>
            <person name="Lipzen A."/>
            <person name="Lutzoni F."/>
            <person name="Magnuson J."/>
            <person name="Mondo S."/>
            <person name="Nolan M."/>
            <person name="Ohm R."/>
            <person name="Pangilinan J."/>
            <person name="Park H.-J."/>
            <person name="Ramirez L."/>
            <person name="Alfaro M."/>
            <person name="Sun H."/>
            <person name="Tritt A."/>
            <person name="Yoshinaga Y."/>
            <person name="Zwiers L.-H."/>
            <person name="Turgeon B."/>
            <person name="Goodwin S."/>
            <person name="Spatafora J."/>
            <person name="Crous P."/>
            <person name="Grigoriev I."/>
        </authorList>
    </citation>
    <scope>NUCLEOTIDE SEQUENCE</scope>
    <source>
        <strain evidence="3">CBS 279.74</strain>
    </source>
</reference>
<dbReference type="EMBL" id="MU005765">
    <property type="protein sequence ID" value="KAF2713180.1"/>
    <property type="molecule type" value="Genomic_DNA"/>
</dbReference>
<organism evidence="3 4">
    <name type="scientific">Pleomassaria siparia CBS 279.74</name>
    <dbReference type="NCBI Taxonomy" id="1314801"/>
    <lineage>
        <taxon>Eukaryota</taxon>
        <taxon>Fungi</taxon>
        <taxon>Dikarya</taxon>
        <taxon>Ascomycota</taxon>
        <taxon>Pezizomycotina</taxon>
        <taxon>Dothideomycetes</taxon>
        <taxon>Pleosporomycetidae</taxon>
        <taxon>Pleosporales</taxon>
        <taxon>Pleomassariaceae</taxon>
        <taxon>Pleomassaria</taxon>
    </lineage>
</organism>
<keyword evidence="4" id="KW-1185">Reference proteome</keyword>
<keyword evidence="2" id="KW-0812">Transmembrane</keyword>
<proteinExistence type="predicted"/>